<keyword evidence="3" id="KW-0413">Isomerase</keyword>
<dbReference type="Gene3D" id="3.30.2350.10">
    <property type="entry name" value="Pseudouridine synthase"/>
    <property type="match status" value="1"/>
</dbReference>
<dbReference type="SUPFAM" id="SSF55120">
    <property type="entry name" value="Pseudouridine synthase"/>
    <property type="match status" value="1"/>
</dbReference>
<dbReference type="InterPro" id="IPR050188">
    <property type="entry name" value="RluA_PseudoU_synthase"/>
</dbReference>
<evidence type="ECO:0000256" key="6">
    <source>
        <dbReference type="PROSITE-ProRule" id="PRU00182"/>
    </source>
</evidence>
<dbReference type="PANTHER" id="PTHR21600:SF44">
    <property type="entry name" value="RIBOSOMAL LARGE SUBUNIT PSEUDOURIDINE SYNTHASE D"/>
    <property type="match status" value="1"/>
</dbReference>
<evidence type="ECO:0000256" key="3">
    <source>
        <dbReference type="ARBA" id="ARBA00023235"/>
    </source>
</evidence>
<dbReference type="PROSITE" id="PS50889">
    <property type="entry name" value="S4"/>
    <property type="match status" value="1"/>
</dbReference>
<dbReference type="InterPro" id="IPR006145">
    <property type="entry name" value="PsdUridine_synth_RsuA/RluA"/>
</dbReference>
<name>A0A2U8FFS2_9HELI</name>
<evidence type="ECO:0000256" key="4">
    <source>
        <dbReference type="ARBA" id="ARBA00031870"/>
    </source>
</evidence>
<dbReference type="PROSITE" id="PS01129">
    <property type="entry name" value="PSI_RLU"/>
    <property type="match status" value="1"/>
</dbReference>
<organism evidence="8 9">
    <name type="scientific">Helicobacter apodemus</name>
    <dbReference type="NCBI Taxonomy" id="135569"/>
    <lineage>
        <taxon>Bacteria</taxon>
        <taxon>Pseudomonadati</taxon>
        <taxon>Campylobacterota</taxon>
        <taxon>Epsilonproteobacteria</taxon>
        <taxon>Campylobacterales</taxon>
        <taxon>Helicobacteraceae</taxon>
        <taxon>Helicobacter</taxon>
    </lineage>
</organism>
<dbReference type="Pfam" id="PF00849">
    <property type="entry name" value="PseudoU_synth_2"/>
    <property type="match status" value="1"/>
</dbReference>
<dbReference type="Proteomes" id="UP000244890">
    <property type="component" value="Chromosome"/>
</dbReference>
<evidence type="ECO:0000259" key="7">
    <source>
        <dbReference type="Pfam" id="PF00849"/>
    </source>
</evidence>
<dbReference type="AlphaFoldDB" id="A0A2U8FFS2"/>
<dbReference type="KEGG" id="had:CDV25_09765"/>
<protein>
    <recommendedName>
        <fullName evidence="4">RNA pseudouridylate synthase</fullName>
    </recommendedName>
    <alternativeName>
        <fullName evidence="5">RNA-uridine isomerase</fullName>
    </alternativeName>
</protein>
<feature type="domain" description="Pseudouridine synthase RsuA/RluA-like" evidence="7">
    <location>
        <begin position="101"/>
        <end position="216"/>
    </location>
</feature>
<reference evidence="8 9" key="1">
    <citation type="submission" date="2017-06" db="EMBL/GenBank/DDBJ databases">
        <title>Complete genome of Helicobacter apodemus.</title>
        <authorList>
            <person name="Cho S."/>
        </authorList>
    </citation>
    <scope>NUCLEOTIDE SEQUENCE [LARGE SCALE GENOMIC DNA]</scope>
    <source>
        <strain evidence="9">SNUVETPUB-15-01</strain>
    </source>
</reference>
<evidence type="ECO:0000256" key="1">
    <source>
        <dbReference type="ARBA" id="ARBA00000073"/>
    </source>
</evidence>
<dbReference type="EMBL" id="CP021886">
    <property type="protein sequence ID" value="AWI35014.1"/>
    <property type="molecule type" value="Genomic_DNA"/>
</dbReference>
<dbReference type="InterPro" id="IPR020103">
    <property type="entry name" value="PsdUridine_synth_cat_dom_sf"/>
</dbReference>
<dbReference type="GO" id="GO:0000455">
    <property type="term" value="P:enzyme-directed rRNA pseudouridine synthesis"/>
    <property type="evidence" value="ECO:0007669"/>
    <property type="project" value="TreeGrafter"/>
</dbReference>
<evidence type="ECO:0000313" key="9">
    <source>
        <dbReference type="Proteomes" id="UP000244890"/>
    </source>
</evidence>
<comment type="catalytic activity">
    <reaction evidence="1">
        <text>a uridine in RNA = a pseudouridine in RNA</text>
        <dbReference type="Rhea" id="RHEA:48348"/>
        <dbReference type="Rhea" id="RHEA-COMP:12068"/>
        <dbReference type="Rhea" id="RHEA-COMP:12069"/>
        <dbReference type="ChEBI" id="CHEBI:65314"/>
        <dbReference type="ChEBI" id="CHEBI:65315"/>
    </reaction>
</comment>
<comment type="similarity">
    <text evidence="2">Belongs to the pseudouridine synthase RluA family.</text>
</comment>
<evidence type="ECO:0000256" key="5">
    <source>
        <dbReference type="ARBA" id="ARBA00033164"/>
    </source>
</evidence>
<dbReference type="InterPro" id="IPR006224">
    <property type="entry name" value="PsdUridine_synth_RluA-like_CS"/>
</dbReference>
<dbReference type="CDD" id="cd02869">
    <property type="entry name" value="PseudoU_synth_RluA_like"/>
    <property type="match status" value="1"/>
</dbReference>
<sequence>MLVKRHKKTHQISPKIVVNAQKAYKLLALQEGISNNEAKELIDRGLVSIQGKRLKIARSLLNPQVKFQIQKIPHSHILFEDTNILALSKPPFLTSEEIARKYPAWDLLHRLDRETSGVLLLVKKDSSFALKAKEAFKQERVFKEYIAIVEGIFKEECEIELPLMAQKGKFAKVVVAKDGLRAYSKITPLEIEGKKTKVSIQITTGRTHQIRVHLAHKKYPILGDTFYGGKPFKRIMLHSHKIALLGYEFEDLPPQEFTFKSNL</sequence>
<gene>
    <name evidence="8" type="ORF">CDV25_09765</name>
</gene>
<proteinExistence type="inferred from homology"/>
<evidence type="ECO:0000313" key="8">
    <source>
        <dbReference type="EMBL" id="AWI35014.1"/>
    </source>
</evidence>
<dbReference type="PANTHER" id="PTHR21600">
    <property type="entry name" value="MITOCHONDRIAL RNA PSEUDOURIDINE SYNTHASE"/>
    <property type="match status" value="1"/>
</dbReference>
<dbReference type="GO" id="GO:0140098">
    <property type="term" value="F:catalytic activity, acting on RNA"/>
    <property type="evidence" value="ECO:0007669"/>
    <property type="project" value="UniProtKB-ARBA"/>
</dbReference>
<dbReference type="GO" id="GO:0009982">
    <property type="term" value="F:pseudouridine synthase activity"/>
    <property type="evidence" value="ECO:0007669"/>
    <property type="project" value="InterPro"/>
</dbReference>
<keyword evidence="6" id="KW-0694">RNA-binding</keyword>
<accession>A0A2U8FFS2</accession>
<dbReference type="OrthoDB" id="128480at2"/>
<dbReference type="GO" id="GO:0003723">
    <property type="term" value="F:RNA binding"/>
    <property type="evidence" value="ECO:0007669"/>
    <property type="project" value="UniProtKB-KW"/>
</dbReference>
<evidence type="ECO:0000256" key="2">
    <source>
        <dbReference type="ARBA" id="ARBA00010876"/>
    </source>
</evidence>